<proteinExistence type="predicted"/>
<dbReference type="EMBL" id="JADMCD010000009">
    <property type="protein sequence ID" value="MBF8642313.1"/>
    <property type="molecule type" value="Genomic_DNA"/>
</dbReference>
<name>A0ABS0FPL3_PSELU</name>
<gene>
    <name evidence="1" type="ORF">IRZ65_16655</name>
</gene>
<keyword evidence="2" id="KW-1185">Reference proteome</keyword>
<accession>A0ABS0FPL3</accession>
<organism evidence="1 2">
    <name type="scientific">Pseudomonas luteola</name>
    <dbReference type="NCBI Taxonomy" id="47886"/>
    <lineage>
        <taxon>Bacteria</taxon>
        <taxon>Pseudomonadati</taxon>
        <taxon>Pseudomonadota</taxon>
        <taxon>Gammaproteobacteria</taxon>
        <taxon>Pseudomonadales</taxon>
        <taxon>Pseudomonadaceae</taxon>
        <taxon>Pseudomonas</taxon>
    </lineage>
</organism>
<evidence type="ECO:0000313" key="2">
    <source>
        <dbReference type="Proteomes" id="UP000626180"/>
    </source>
</evidence>
<dbReference type="RefSeq" id="WP_167670407.1">
    <property type="nucleotide sequence ID" value="NZ_FQYS01000009.1"/>
</dbReference>
<comment type="caution">
    <text evidence="1">The sequence shown here is derived from an EMBL/GenBank/DDBJ whole genome shotgun (WGS) entry which is preliminary data.</text>
</comment>
<sequence length="56" mass="6399">MSDAIKVKTIDVSIRINGKEYDNTYYCCYGREVSLEEALEDMAQEINDDIESDSKS</sequence>
<reference evidence="1 2" key="1">
    <citation type="submission" date="2020-10" db="EMBL/GenBank/DDBJ databases">
        <title>Genome sequences of Pseudomonas isolates.</title>
        <authorList>
            <person name="Wessels L."/>
            <person name="Reich F."/>
            <person name="Hammerl J."/>
        </authorList>
    </citation>
    <scope>NUCLEOTIDE SEQUENCE [LARGE SCALE GENOMIC DNA]</scope>
    <source>
        <strain evidence="1 2">20-MO00624-0</strain>
    </source>
</reference>
<evidence type="ECO:0000313" key="1">
    <source>
        <dbReference type="EMBL" id="MBF8642313.1"/>
    </source>
</evidence>
<dbReference type="Proteomes" id="UP000626180">
    <property type="component" value="Unassembled WGS sequence"/>
</dbReference>
<evidence type="ECO:0008006" key="3">
    <source>
        <dbReference type="Google" id="ProtNLM"/>
    </source>
</evidence>
<protein>
    <recommendedName>
        <fullName evidence="3">Phage protein</fullName>
    </recommendedName>
</protein>